<feature type="transmembrane region" description="Helical" evidence="11">
    <location>
        <begin position="640"/>
        <end position="660"/>
    </location>
</feature>
<feature type="transmembrane region" description="Helical" evidence="11">
    <location>
        <begin position="607"/>
        <end position="628"/>
    </location>
</feature>
<feature type="compositionally biased region" description="Low complexity" evidence="10">
    <location>
        <begin position="19"/>
        <end position="32"/>
    </location>
</feature>
<feature type="region of interest" description="Disordered" evidence="10">
    <location>
        <begin position="1"/>
        <end position="45"/>
    </location>
</feature>
<evidence type="ECO:0000259" key="12">
    <source>
        <dbReference type="PROSITE" id="PS50893"/>
    </source>
</evidence>
<dbReference type="Gene3D" id="3.40.50.300">
    <property type="entry name" value="P-loop containing nucleotide triphosphate hydrolases"/>
    <property type="match status" value="2"/>
</dbReference>
<evidence type="ECO:0000256" key="5">
    <source>
        <dbReference type="ARBA" id="ARBA00022737"/>
    </source>
</evidence>
<protein>
    <recommendedName>
        <fullName evidence="12">ABC transporter domain-containing protein</fullName>
    </recommendedName>
</protein>
<dbReference type="PANTHER" id="PTHR19241">
    <property type="entry name" value="ATP-BINDING CASSETTE TRANSPORTER"/>
    <property type="match status" value="1"/>
</dbReference>
<feature type="transmembrane region" description="Helical" evidence="11">
    <location>
        <begin position="1177"/>
        <end position="1198"/>
    </location>
</feature>
<dbReference type="InterPro" id="IPR027417">
    <property type="entry name" value="P-loop_NTPase"/>
</dbReference>
<feature type="transmembrane region" description="Helical" evidence="11">
    <location>
        <begin position="1249"/>
        <end position="1277"/>
    </location>
</feature>
<dbReference type="GO" id="GO:1990961">
    <property type="term" value="P:xenobiotic detoxification by transmembrane export across the plasma membrane"/>
    <property type="evidence" value="ECO:0007669"/>
    <property type="project" value="UniProtKB-ARBA"/>
</dbReference>
<dbReference type="CDD" id="cd03232">
    <property type="entry name" value="ABCG_PDR_domain2"/>
    <property type="match status" value="1"/>
</dbReference>
<evidence type="ECO:0000256" key="8">
    <source>
        <dbReference type="ARBA" id="ARBA00022989"/>
    </source>
</evidence>
<keyword evidence="14" id="KW-1185">Reference proteome</keyword>
<dbReference type="InterPro" id="IPR013525">
    <property type="entry name" value="ABC2_TM"/>
</dbReference>
<reference evidence="13 14" key="1">
    <citation type="submission" date="2017-12" db="EMBL/GenBank/DDBJ databases">
        <title>Genome Sequence of a Multidrug-Resistant Candida haemulonii Isolate from a Patient with Chronic Leg Ulcers in Israel.</title>
        <authorList>
            <person name="Chow N.A."/>
            <person name="Gade L."/>
            <person name="Batra D."/>
            <person name="Rowe L.A."/>
            <person name="Ben-Ami R."/>
            <person name="Loparev V.N."/>
            <person name="Litvintseva A.P."/>
        </authorList>
    </citation>
    <scope>NUCLEOTIDE SEQUENCE [LARGE SCALE GENOMIC DNA]</scope>
    <source>
        <strain evidence="13 14">B11899</strain>
    </source>
</reference>
<dbReference type="Pfam" id="PF19055">
    <property type="entry name" value="ABC2_membrane_7"/>
    <property type="match status" value="1"/>
</dbReference>
<dbReference type="SUPFAM" id="SSF52540">
    <property type="entry name" value="P-loop containing nucleoside triphosphate hydrolases"/>
    <property type="match status" value="2"/>
</dbReference>
<evidence type="ECO:0000256" key="1">
    <source>
        <dbReference type="ARBA" id="ARBA00004141"/>
    </source>
</evidence>
<dbReference type="InterPro" id="IPR003593">
    <property type="entry name" value="AAA+_ATPase"/>
</dbReference>
<feature type="compositionally biased region" description="Basic and acidic residues" evidence="10">
    <location>
        <begin position="793"/>
        <end position="802"/>
    </location>
</feature>
<accession>A0A2V1B1D8</accession>
<dbReference type="InterPro" id="IPR003439">
    <property type="entry name" value="ABC_transporter-like_ATP-bd"/>
</dbReference>
<dbReference type="CDD" id="cd03233">
    <property type="entry name" value="ABCG_PDR_domain1"/>
    <property type="match status" value="1"/>
</dbReference>
<dbReference type="Pfam" id="PF00005">
    <property type="entry name" value="ABC_tran"/>
    <property type="match status" value="2"/>
</dbReference>
<feature type="transmembrane region" description="Helical" evidence="11">
    <location>
        <begin position="749"/>
        <end position="770"/>
    </location>
</feature>
<dbReference type="Pfam" id="PF01061">
    <property type="entry name" value="ABC2_membrane"/>
    <property type="match status" value="2"/>
</dbReference>
<dbReference type="GeneID" id="37008108"/>
<evidence type="ECO:0000256" key="9">
    <source>
        <dbReference type="ARBA" id="ARBA00023136"/>
    </source>
</evidence>
<feature type="transmembrane region" description="Helical" evidence="11">
    <location>
        <begin position="534"/>
        <end position="555"/>
    </location>
</feature>
<dbReference type="FunFam" id="3.40.50.300:FF:000054">
    <property type="entry name" value="ABC multidrug transporter atrF"/>
    <property type="match status" value="1"/>
</dbReference>
<dbReference type="GO" id="GO:0016020">
    <property type="term" value="C:membrane"/>
    <property type="evidence" value="ECO:0007669"/>
    <property type="project" value="UniProtKB-SubCell"/>
</dbReference>
<dbReference type="STRING" id="45357.A0A2V1B1D8"/>
<comment type="subcellular location">
    <subcellularLocation>
        <location evidence="1">Membrane</location>
        <topology evidence="1">Multi-pass membrane protein</topology>
    </subcellularLocation>
</comment>
<feature type="transmembrane region" description="Helical" evidence="11">
    <location>
        <begin position="1442"/>
        <end position="1460"/>
    </location>
</feature>
<feature type="transmembrane region" description="Helical" evidence="11">
    <location>
        <begin position="498"/>
        <end position="519"/>
    </location>
</feature>
<keyword evidence="7" id="KW-0067">ATP-binding</keyword>
<gene>
    <name evidence="13" type="ORF">CXQ85_002777</name>
</gene>
<dbReference type="GO" id="GO:0140359">
    <property type="term" value="F:ABC-type transporter activity"/>
    <property type="evidence" value="ECO:0007669"/>
    <property type="project" value="InterPro"/>
</dbReference>
<evidence type="ECO:0000313" key="13">
    <source>
        <dbReference type="EMBL" id="PVH23051.1"/>
    </source>
</evidence>
<dbReference type="OrthoDB" id="245989at2759"/>
<feature type="transmembrane region" description="Helical" evidence="11">
    <location>
        <begin position="1320"/>
        <end position="1338"/>
    </location>
</feature>
<keyword evidence="5" id="KW-0677">Repeat</keyword>
<dbReference type="InterPro" id="IPR029481">
    <property type="entry name" value="ABC_trans_N"/>
</dbReference>
<dbReference type="EMBL" id="PKFO01000010">
    <property type="protein sequence ID" value="PVH23051.1"/>
    <property type="molecule type" value="Genomic_DNA"/>
</dbReference>
<dbReference type="GO" id="GO:0016887">
    <property type="term" value="F:ATP hydrolysis activity"/>
    <property type="evidence" value="ECO:0007669"/>
    <property type="project" value="InterPro"/>
</dbReference>
<evidence type="ECO:0000256" key="2">
    <source>
        <dbReference type="ARBA" id="ARBA00006012"/>
    </source>
</evidence>
<dbReference type="SMART" id="SM00382">
    <property type="entry name" value="AAA"/>
    <property type="match status" value="2"/>
</dbReference>
<dbReference type="InterPro" id="IPR010929">
    <property type="entry name" value="PDR_CDR_ABC"/>
</dbReference>
<dbReference type="InterPro" id="IPR043926">
    <property type="entry name" value="ABCG_dom"/>
</dbReference>
<feature type="compositionally biased region" description="Basic and acidic residues" evidence="10">
    <location>
        <begin position="1"/>
        <end position="18"/>
    </location>
</feature>
<proteinExistence type="inferred from homology"/>
<dbReference type="PROSITE" id="PS50893">
    <property type="entry name" value="ABC_TRANSPORTER_2"/>
    <property type="match status" value="2"/>
</dbReference>
<dbReference type="InterPro" id="IPR017871">
    <property type="entry name" value="ABC_transporter-like_CS"/>
</dbReference>
<feature type="domain" description="ABC transporter" evidence="12">
    <location>
        <begin position="134"/>
        <end position="389"/>
    </location>
</feature>
<evidence type="ECO:0000256" key="3">
    <source>
        <dbReference type="ARBA" id="ARBA00022448"/>
    </source>
</evidence>
<feature type="transmembrane region" description="Helical" evidence="11">
    <location>
        <begin position="1289"/>
        <end position="1313"/>
    </location>
</feature>
<organism evidence="13 14">
    <name type="scientific">Candidozyma haemuli</name>
    <dbReference type="NCBI Taxonomy" id="45357"/>
    <lineage>
        <taxon>Eukaryota</taxon>
        <taxon>Fungi</taxon>
        <taxon>Dikarya</taxon>
        <taxon>Ascomycota</taxon>
        <taxon>Saccharomycotina</taxon>
        <taxon>Pichiomycetes</taxon>
        <taxon>Metschnikowiaceae</taxon>
        <taxon>Candidozyma</taxon>
    </lineage>
</organism>
<feature type="transmembrane region" description="Helical" evidence="11">
    <location>
        <begin position="576"/>
        <end position="601"/>
    </location>
</feature>
<dbReference type="InterPro" id="IPR034003">
    <property type="entry name" value="ABCG_PDR_2"/>
</dbReference>
<dbReference type="GO" id="GO:0005524">
    <property type="term" value="F:ATP binding"/>
    <property type="evidence" value="ECO:0007669"/>
    <property type="project" value="UniProtKB-KW"/>
</dbReference>
<evidence type="ECO:0000256" key="7">
    <source>
        <dbReference type="ARBA" id="ARBA00022840"/>
    </source>
</evidence>
<dbReference type="InterPro" id="IPR034001">
    <property type="entry name" value="ABCG_PDR_1"/>
</dbReference>
<evidence type="ECO:0000256" key="4">
    <source>
        <dbReference type="ARBA" id="ARBA00022692"/>
    </source>
</evidence>
<evidence type="ECO:0000256" key="11">
    <source>
        <dbReference type="SAM" id="Phobius"/>
    </source>
</evidence>
<keyword evidence="8 11" id="KW-1133">Transmembrane helix</keyword>
<evidence type="ECO:0000256" key="10">
    <source>
        <dbReference type="SAM" id="MobiDB-lite"/>
    </source>
</evidence>
<sequence length="1478" mass="166200">MSSDEVKLYGPIKAREAFSSHSESPGSGTSSPDGIDVYNPGEGREVLNDDTASHEEVERINTLSREVSRLSFYEGDLRVDPDQFDLRKLLYTQMKQAELSGVKLRDMGVSFENMTVTGVDQSYAFLPTLSDILMLPVTIYRGIRSAGSNPQRDILHELNGYARSGEMVLVLGRPGAGCSTFLKALSGTDTNMYTGITGDVEYDGLPRKKMIRHFKQDLIYCPELDTHLPHLTVEQTLDFAIQCKMPDKRANDMSKKEYVVFMREMLATIFGLRHTFKTKVGNDFVRGVSGGERKRVSIAEALACQGTVYCWDNATRGLDASTALEYAQAIRVSTDITRSTAFVTLYQASENIYHTFDKVTVLYKGRQVYFGPVDEAKAYFENMGFECPPRQSTAEFLTAVTDPQGRTPRKGYENKVPRTADDFEAYWIASEDFKRLKAEIKEYKATKNPDETKRQLIESIKQEKQTGQRVGSHYTVNFYEQYRLNMKRSFQTIMGDKAYTVTQIVAAISQSLIAGSLYYNTPDDVTGAFSRGGVVFFSVLYLSLMGLAEVSNSFAQRPIMLKQNNYSLYHPAACSVADAITAIPITVMISIVFTLILYFLANLKTDAGAYFTFLLFSILVSLCMNGLFKAVSAWNKTISAANSFAGVLILAALMYSSFMIQRPSMRVYFKWISYINPVLYGFEAMITTEFHGREMPCSQMYLVPSGPEYNPSEAACAFQGALPGENIINGDRYVQQAFEYSFNHVWRNFGILIGFYVFFLVVAAIGFEVIRPVSGGIDRLFFLRGKKPDYIVTPEEKARNDGEDGPSPDADLEKVKQTSTSTSQNSALADLKSKDIFCWQNVDYVIPYDGGQRKLLDSVSGFCVPGRLTALMGESGAGKTTLLNVLAQRINMGVITGDILVNGKQLDGSFSRRTGYVQQQDIHLAETTVREALRFSAQLRRPNDVPDSEKFDYVEKIIDILEMAEYSDAIVGDLGSGLNVEQRKKLTIGVELVAKPSLLLFLDEPTSGLDSQSAWAIVKLLRDLASAGQSILCTIHQPSATLFEEFDRLLLLRKGGQTVYFGDIGERSRTILDYFERNGARKCSESENPAEYILEAIGAGATATTAYDWFDIWTNSQERTDAENEISRLIDEGKQKAGLSEKELKQLQNPYATSIFYQFFILLKRNFLAFWRNPSYIMAKTSLMIMSGLFIGFTFFGLDHSLTGMQNGMFCAFLSVVVSAPVINQIQEQCMAFRDVFEGREKLSNTYRWWLLVLAQYVCEVPFNFVAGAMMFVSLYFPTEADFSAPHSGVFYLTHGIFLQLFNISFGFMILYFAPDVQSAAVLVSFFYTFIVSFAGVVQPKDLMPGFWVFMNRVSPYTYIIQNLVASFLHDREVVCKDQEFAYTPSPNGEACGDYMSSFLERAGGYLQDPTNTTVCAYCQYSNADQYLETIQTSYDNIWRNVGFYCAYIIFNLCVCLILYKAIRLTRWKLPSFKRKKD</sequence>
<dbReference type="Proteomes" id="UP000244309">
    <property type="component" value="Unassembled WGS sequence"/>
</dbReference>
<evidence type="ECO:0000313" key="14">
    <source>
        <dbReference type="Proteomes" id="UP000244309"/>
    </source>
</evidence>
<feature type="region of interest" description="Disordered" evidence="10">
    <location>
        <begin position="793"/>
        <end position="821"/>
    </location>
</feature>
<keyword evidence="3" id="KW-0813">Transport</keyword>
<name>A0A2V1B1D8_9ASCO</name>
<comment type="caution">
    <text evidence="13">The sequence shown here is derived from an EMBL/GenBank/DDBJ whole genome shotgun (WGS) entry which is preliminary data.</text>
</comment>
<dbReference type="Pfam" id="PF06422">
    <property type="entry name" value="PDR_CDR"/>
    <property type="match status" value="2"/>
</dbReference>
<dbReference type="RefSeq" id="XP_025343991.1">
    <property type="nucleotide sequence ID" value="XM_025486441.1"/>
</dbReference>
<dbReference type="Pfam" id="PF14510">
    <property type="entry name" value="ABC_trans_N"/>
    <property type="match status" value="1"/>
</dbReference>
<keyword evidence="6" id="KW-0547">Nucleotide-binding</keyword>
<dbReference type="VEuPathDB" id="FungiDB:CXQ85_002777"/>
<keyword evidence="9 11" id="KW-0472">Membrane</keyword>
<feature type="domain" description="ABC transporter" evidence="12">
    <location>
        <begin position="831"/>
        <end position="1080"/>
    </location>
</feature>
<keyword evidence="4 11" id="KW-0812">Transmembrane</keyword>
<dbReference type="PROSITE" id="PS00211">
    <property type="entry name" value="ABC_TRANSPORTER_1"/>
    <property type="match status" value="1"/>
</dbReference>
<feature type="transmembrane region" description="Helical" evidence="11">
    <location>
        <begin position="1204"/>
        <end position="1224"/>
    </location>
</feature>
<evidence type="ECO:0000256" key="6">
    <source>
        <dbReference type="ARBA" id="ARBA00022741"/>
    </source>
</evidence>
<comment type="similarity">
    <text evidence="2">Belongs to the ABC transporter superfamily. ABCG family. PDR (TC 3.A.1.205) subfamily.</text>
</comment>